<protein>
    <submittedName>
        <fullName evidence="6">Predicted transcriptional regulators</fullName>
    </submittedName>
</protein>
<dbReference type="SMART" id="SM00422">
    <property type="entry name" value="HTH_MERR"/>
    <property type="match status" value="1"/>
</dbReference>
<dbReference type="SUPFAM" id="SSF46955">
    <property type="entry name" value="Putative DNA-binding domain"/>
    <property type="match status" value="1"/>
</dbReference>
<dbReference type="Proteomes" id="UP000014227">
    <property type="component" value="Chromosome I"/>
</dbReference>
<organism evidence="6 7">
    <name type="scientific">Chthonomonas calidirosea (strain DSM 23976 / ICMP 18418 / T49)</name>
    <dbReference type="NCBI Taxonomy" id="1303518"/>
    <lineage>
        <taxon>Bacteria</taxon>
        <taxon>Bacillati</taxon>
        <taxon>Armatimonadota</taxon>
        <taxon>Chthonomonadia</taxon>
        <taxon>Chthonomonadales</taxon>
        <taxon>Chthonomonadaceae</taxon>
        <taxon>Chthonomonas</taxon>
    </lineage>
</organism>
<feature type="coiled-coil region" evidence="4">
    <location>
        <begin position="81"/>
        <end position="108"/>
    </location>
</feature>
<accession>S0ET58</accession>
<dbReference type="RefSeq" id="WP_016482116.1">
    <property type="nucleotide sequence ID" value="NC_021487.1"/>
</dbReference>
<keyword evidence="4" id="KW-0175">Coiled coil</keyword>
<evidence type="ECO:0000256" key="2">
    <source>
        <dbReference type="ARBA" id="ARBA00023125"/>
    </source>
</evidence>
<evidence type="ECO:0000313" key="7">
    <source>
        <dbReference type="Proteomes" id="UP000014227"/>
    </source>
</evidence>
<evidence type="ECO:0000256" key="3">
    <source>
        <dbReference type="ARBA" id="ARBA00023163"/>
    </source>
</evidence>
<dbReference type="KEGG" id="ccz:CCALI_00729"/>
<evidence type="ECO:0000256" key="1">
    <source>
        <dbReference type="ARBA" id="ARBA00023015"/>
    </source>
</evidence>
<dbReference type="OrthoDB" id="9791488at2"/>
<dbReference type="GO" id="GO:0003700">
    <property type="term" value="F:DNA-binding transcription factor activity"/>
    <property type="evidence" value="ECO:0007669"/>
    <property type="project" value="InterPro"/>
</dbReference>
<dbReference type="HOGENOM" id="CLU_060077_2_0_0"/>
<dbReference type="PRINTS" id="PR00040">
    <property type="entry name" value="HTHMERR"/>
</dbReference>
<dbReference type="STRING" id="454171.CP488_00423"/>
<reference evidence="7" key="1">
    <citation type="submission" date="2013-03" db="EMBL/GenBank/DDBJ databases">
        <title>Genome sequence of Chthonomonas calidirosea, the first sequenced genome from the Armatimonadetes phylum (formally candidate division OP10).</title>
        <authorList>
            <person name="Lee K.C.Y."/>
            <person name="Morgan X.C."/>
            <person name="Dunfield P.F."/>
            <person name="Tamas I."/>
            <person name="Houghton K.M."/>
            <person name="Vyssotski M."/>
            <person name="Ryan J.L.J."/>
            <person name="Lagutin K."/>
            <person name="McDonald I.R."/>
            <person name="Stott M.B."/>
        </authorList>
    </citation>
    <scope>NUCLEOTIDE SEQUENCE [LARGE SCALE GENOMIC DNA]</scope>
    <source>
        <strain evidence="7">DSM 23976 / ICMP 18418 / T49</strain>
    </source>
</reference>
<dbReference type="FunCoup" id="S0ET58">
    <property type="interactions" value="29"/>
</dbReference>
<dbReference type="PATRIC" id="fig|1303518.3.peg.736"/>
<feature type="domain" description="HTH merR-type" evidence="5">
    <location>
        <begin position="1"/>
        <end position="69"/>
    </location>
</feature>
<keyword evidence="3" id="KW-0804">Transcription</keyword>
<dbReference type="PANTHER" id="PTHR30204:SF94">
    <property type="entry name" value="HEAVY METAL-DEPENDENT TRANSCRIPTIONAL REGULATOR HI_0293-RELATED"/>
    <property type="match status" value="1"/>
</dbReference>
<dbReference type="InParanoid" id="S0ET58"/>
<evidence type="ECO:0000259" key="5">
    <source>
        <dbReference type="PROSITE" id="PS50937"/>
    </source>
</evidence>
<keyword evidence="1" id="KW-0805">Transcription regulation</keyword>
<dbReference type="InterPro" id="IPR000551">
    <property type="entry name" value="MerR-type_HTH_dom"/>
</dbReference>
<dbReference type="EMBL" id="HF951689">
    <property type="protein sequence ID" value="CCW34554.1"/>
    <property type="molecule type" value="Genomic_DNA"/>
</dbReference>
<proteinExistence type="predicted"/>
<dbReference type="AlphaFoldDB" id="S0ET58"/>
<gene>
    <name evidence="6" type="ORF">CCALI_00729</name>
</gene>
<name>S0ET58_CHTCT</name>
<dbReference type="PANTHER" id="PTHR30204">
    <property type="entry name" value="REDOX-CYCLING DRUG-SENSING TRANSCRIPTIONAL ACTIVATOR SOXR"/>
    <property type="match status" value="1"/>
</dbReference>
<evidence type="ECO:0000313" key="6">
    <source>
        <dbReference type="EMBL" id="CCW34554.1"/>
    </source>
</evidence>
<sequence length="142" mass="16377">MRIGELAKRTGKSVTAIRYYEKIGLLAEPRRTESGYRDFDTDVIERIRFIVRAKELGFSLKEIRVVLALHDRGIAPCDRVSKMIQKKIERLDNRIAQLQARRTALQEGLFLWQNHGRTDASFCSIISHSTLVQTSESNMDRV</sequence>
<dbReference type="InterPro" id="IPR015358">
    <property type="entry name" value="Tscrpt_reg_MerR_DNA-bd"/>
</dbReference>
<dbReference type="InterPro" id="IPR047057">
    <property type="entry name" value="MerR_fam"/>
</dbReference>
<dbReference type="Pfam" id="PF09278">
    <property type="entry name" value="MerR-DNA-bind"/>
    <property type="match status" value="1"/>
</dbReference>
<dbReference type="CDD" id="cd04770">
    <property type="entry name" value="HTH_HMRTR"/>
    <property type="match status" value="1"/>
</dbReference>
<keyword evidence="7" id="KW-1185">Reference proteome</keyword>
<dbReference type="InterPro" id="IPR009061">
    <property type="entry name" value="DNA-bd_dom_put_sf"/>
</dbReference>
<dbReference type="GO" id="GO:0003677">
    <property type="term" value="F:DNA binding"/>
    <property type="evidence" value="ECO:0007669"/>
    <property type="project" value="UniProtKB-KW"/>
</dbReference>
<keyword evidence="2" id="KW-0238">DNA-binding</keyword>
<dbReference type="PROSITE" id="PS50937">
    <property type="entry name" value="HTH_MERR_2"/>
    <property type="match status" value="1"/>
</dbReference>
<dbReference type="Pfam" id="PF00376">
    <property type="entry name" value="MerR"/>
    <property type="match status" value="1"/>
</dbReference>
<evidence type="ECO:0000256" key="4">
    <source>
        <dbReference type="SAM" id="Coils"/>
    </source>
</evidence>
<dbReference type="Gene3D" id="1.10.1660.10">
    <property type="match status" value="1"/>
</dbReference>
<dbReference type="eggNOG" id="COG0789">
    <property type="taxonomic scope" value="Bacteria"/>
</dbReference>